<sequence>MKTGTTFLLACALLLCAESYAQNNQPFSFGLMGGLNIVGSYQTGANLTHANGGLAGLDLGYSFSKNADNISLHFQPHWESFTGKVPHSYSSNGFHFQSLNLPIILRYSILSQSKIRPFAEFGAGYVVRLKTINKKNAIVCPFATPCYSMGVVDEELLPGSKHNNLIVLAGVGAELQFGTIKVPISIRMNEGTGTFSLKRSYNDRDPFTDLKTRTIQLVAGVNF</sequence>
<organism evidence="4 5">
    <name type="scientific">Salmonirosea aquatica</name>
    <dbReference type="NCBI Taxonomy" id="2654236"/>
    <lineage>
        <taxon>Bacteria</taxon>
        <taxon>Pseudomonadati</taxon>
        <taxon>Bacteroidota</taxon>
        <taxon>Cytophagia</taxon>
        <taxon>Cytophagales</taxon>
        <taxon>Spirosomataceae</taxon>
        <taxon>Salmonirosea</taxon>
    </lineage>
</organism>
<evidence type="ECO:0000256" key="2">
    <source>
        <dbReference type="SAM" id="SignalP"/>
    </source>
</evidence>
<feature type="signal peptide" evidence="2">
    <location>
        <begin position="1"/>
        <end position="21"/>
    </location>
</feature>
<dbReference type="InterPro" id="IPR027385">
    <property type="entry name" value="Beta-barrel_OMP"/>
</dbReference>
<feature type="chain" id="PRO_5028820984" evidence="2">
    <location>
        <begin position="22"/>
        <end position="223"/>
    </location>
</feature>
<proteinExistence type="predicted"/>
<accession>A0A7C9BTL3</accession>
<dbReference type="InterPro" id="IPR011250">
    <property type="entry name" value="OMP/PagP_B-barrel"/>
</dbReference>
<protein>
    <submittedName>
        <fullName evidence="4">Outer membrane beta-barrel protein</fullName>
    </submittedName>
</protein>
<dbReference type="Gene3D" id="2.40.160.20">
    <property type="match status" value="1"/>
</dbReference>
<evidence type="ECO:0000256" key="1">
    <source>
        <dbReference type="ARBA" id="ARBA00022729"/>
    </source>
</evidence>
<dbReference type="Pfam" id="PF13505">
    <property type="entry name" value="OMP_b-brl"/>
    <property type="match status" value="1"/>
</dbReference>
<dbReference type="RefSeq" id="WP_152762909.1">
    <property type="nucleotide sequence ID" value="NZ_WHLY01000002.1"/>
</dbReference>
<evidence type="ECO:0000313" key="4">
    <source>
        <dbReference type="EMBL" id="MPR35659.1"/>
    </source>
</evidence>
<dbReference type="AlphaFoldDB" id="A0A7C9BTL3"/>
<comment type="caution">
    <text evidence="4">The sequence shown here is derived from an EMBL/GenBank/DDBJ whole genome shotgun (WGS) entry which is preliminary data.</text>
</comment>
<feature type="domain" description="Outer membrane protein beta-barrel" evidence="3">
    <location>
        <begin position="7"/>
        <end position="223"/>
    </location>
</feature>
<reference evidence="4 5" key="1">
    <citation type="submission" date="2019-10" db="EMBL/GenBank/DDBJ databases">
        <title>Draft Genome Sequence of Cytophagaceae sp. SJW1-29.</title>
        <authorList>
            <person name="Choi A."/>
        </authorList>
    </citation>
    <scope>NUCLEOTIDE SEQUENCE [LARGE SCALE GENOMIC DNA]</scope>
    <source>
        <strain evidence="4 5">SJW1-29</strain>
    </source>
</reference>
<evidence type="ECO:0000313" key="5">
    <source>
        <dbReference type="Proteomes" id="UP000479293"/>
    </source>
</evidence>
<dbReference type="Proteomes" id="UP000479293">
    <property type="component" value="Unassembled WGS sequence"/>
</dbReference>
<dbReference type="SUPFAM" id="SSF56925">
    <property type="entry name" value="OMPA-like"/>
    <property type="match status" value="1"/>
</dbReference>
<gene>
    <name evidence="4" type="ORF">GBK04_20465</name>
</gene>
<keyword evidence="5" id="KW-1185">Reference proteome</keyword>
<name>A0A7C9BTL3_9BACT</name>
<dbReference type="EMBL" id="WHLY01000002">
    <property type="protein sequence ID" value="MPR35659.1"/>
    <property type="molecule type" value="Genomic_DNA"/>
</dbReference>
<keyword evidence="1 2" id="KW-0732">Signal</keyword>
<evidence type="ECO:0000259" key="3">
    <source>
        <dbReference type="Pfam" id="PF13505"/>
    </source>
</evidence>